<dbReference type="Proteomes" id="UP001596113">
    <property type="component" value="Unassembled WGS sequence"/>
</dbReference>
<name>A0ABW0HZD9_9BACL</name>
<evidence type="ECO:0000256" key="1">
    <source>
        <dbReference type="SAM" id="SignalP"/>
    </source>
</evidence>
<dbReference type="EMBL" id="JBHSMI010000052">
    <property type="protein sequence ID" value="MFC5405893.1"/>
    <property type="molecule type" value="Genomic_DNA"/>
</dbReference>
<sequence length="170" mass="19574">MWNKLLISFTAVLFGFMSLGFIQANTQDYTPVPKSPDTHVAYIDRIYTENGTLYIDADYISWYEGEEANKMFLEREPDSGLTEVPDGYYIVNDDNAITKLPVSPNAEVLMQIYNRTGNVEEATTNWNEKIDLNKFVSLFADDTDMNMKDYPYHLEVENGKIVKITQQFIP</sequence>
<evidence type="ECO:0000313" key="2">
    <source>
        <dbReference type="EMBL" id="MFC5405893.1"/>
    </source>
</evidence>
<accession>A0ABW0HZD9</accession>
<keyword evidence="1" id="KW-0732">Signal</keyword>
<feature type="chain" id="PRO_5046635262" description="Copper amine oxidase-like N-terminal domain-containing protein" evidence="1">
    <location>
        <begin position="25"/>
        <end position="170"/>
    </location>
</feature>
<keyword evidence="3" id="KW-1185">Reference proteome</keyword>
<protein>
    <recommendedName>
        <fullName evidence="4">Copper amine oxidase-like N-terminal domain-containing protein</fullName>
    </recommendedName>
</protein>
<reference evidence="3" key="1">
    <citation type="journal article" date="2019" name="Int. J. Syst. Evol. Microbiol.">
        <title>The Global Catalogue of Microorganisms (GCM) 10K type strain sequencing project: providing services to taxonomists for standard genome sequencing and annotation.</title>
        <authorList>
            <consortium name="The Broad Institute Genomics Platform"/>
            <consortium name="The Broad Institute Genome Sequencing Center for Infectious Disease"/>
            <person name="Wu L."/>
            <person name="Ma J."/>
        </authorList>
    </citation>
    <scope>NUCLEOTIDE SEQUENCE [LARGE SCALE GENOMIC DNA]</scope>
    <source>
        <strain evidence="3">CGMCC 1.18575</strain>
    </source>
</reference>
<gene>
    <name evidence="2" type="ORF">ACFPOF_24395</name>
</gene>
<organism evidence="2 3">
    <name type="scientific">Cohnella soli</name>
    <dbReference type="NCBI Taxonomy" id="425005"/>
    <lineage>
        <taxon>Bacteria</taxon>
        <taxon>Bacillati</taxon>
        <taxon>Bacillota</taxon>
        <taxon>Bacilli</taxon>
        <taxon>Bacillales</taxon>
        <taxon>Paenibacillaceae</taxon>
        <taxon>Cohnella</taxon>
    </lineage>
</organism>
<evidence type="ECO:0008006" key="4">
    <source>
        <dbReference type="Google" id="ProtNLM"/>
    </source>
</evidence>
<proteinExistence type="predicted"/>
<dbReference type="RefSeq" id="WP_378137589.1">
    <property type="nucleotide sequence ID" value="NZ_JBHSMI010000052.1"/>
</dbReference>
<evidence type="ECO:0000313" key="3">
    <source>
        <dbReference type="Proteomes" id="UP001596113"/>
    </source>
</evidence>
<comment type="caution">
    <text evidence="2">The sequence shown here is derived from an EMBL/GenBank/DDBJ whole genome shotgun (WGS) entry which is preliminary data.</text>
</comment>
<feature type="signal peptide" evidence="1">
    <location>
        <begin position="1"/>
        <end position="24"/>
    </location>
</feature>